<feature type="transmembrane region" description="Helical" evidence="1">
    <location>
        <begin position="179"/>
        <end position="199"/>
    </location>
</feature>
<keyword evidence="1" id="KW-1133">Transmembrane helix</keyword>
<evidence type="ECO:0000313" key="4">
    <source>
        <dbReference type="Proteomes" id="UP001642409"/>
    </source>
</evidence>
<dbReference type="EMBL" id="CAXDID020000138">
    <property type="protein sequence ID" value="CAL6038070.1"/>
    <property type="molecule type" value="Genomic_DNA"/>
</dbReference>
<sequence>MIPANAYPHRHSGASGASQDLKINIPTRKMVGIFPFIVAFFVIAIEILVAFIDIIVNAAKGKTDDTYQSLSDTKGVLSSSVIQFHLTWGLVLTATLSFVENSLRWLTNKNGCRLFGTLNAIFCTFFVITSVYTWMWANDAAGMTMFCKYVLLSVKVRYSPEQIKMLIYTDTIKYYIDLAVSWLFPAQCVVVLIDCIFSMCCKPRPLTVQLKVKTMEDGTIVAKLDPNSIDPNLKPSKRPSKK</sequence>
<accession>A0AA86Q3I7</accession>
<feature type="transmembrane region" description="Helical" evidence="1">
    <location>
        <begin position="31"/>
        <end position="56"/>
    </location>
</feature>
<gene>
    <name evidence="3" type="ORF">HINF_LOCUS37193</name>
    <name evidence="2" type="ORF">HINF_LOCUS39155</name>
</gene>
<protein>
    <submittedName>
        <fullName evidence="2">Uncharacterized protein</fullName>
    </submittedName>
</protein>
<name>A0AA86Q3I7_9EUKA</name>
<evidence type="ECO:0000313" key="3">
    <source>
        <dbReference type="EMBL" id="CAL6038070.1"/>
    </source>
</evidence>
<reference evidence="2" key="1">
    <citation type="submission" date="2023-06" db="EMBL/GenBank/DDBJ databases">
        <authorList>
            <person name="Kurt Z."/>
        </authorList>
    </citation>
    <scope>NUCLEOTIDE SEQUENCE</scope>
</reference>
<evidence type="ECO:0000313" key="2">
    <source>
        <dbReference type="EMBL" id="CAI9951510.1"/>
    </source>
</evidence>
<proteinExistence type="predicted"/>
<keyword evidence="1" id="KW-0472">Membrane</keyword>
<dbReference type="Proteomes" id="UP001642409">
    <property type="component" value="Unassembled WGS sequence"/>
</dbReference>
<reference evidence="3 4" key="2">
    <citation type="submission" date="2024-07" db="EMBL/GenBank/DDBJ databases">
        <authorList>
            <person name="Akdeniz Z."/>
        </authorList>
    </citation>
    <scope>NUCLEOTIDE SEQUENCE [LARGE SCALE GENOMIC DNA]</scope>
</reference>
<feature type="transmembrane region" description="Helical" evidence="1">
    <location>
        <begin position="111"/>
        <end position="134"/>
    </location>
</feature>
<dbReference type="EMBL" id="CATOUU010000824">
    <property type="protein sequence ID" value="CAI9951510.1"/>
    <property type="molecule type" value="Genomic_DNA"/>
</dbReference>
<keyword evidence="1" id="KW-0812">Transmembrane</keyword>
<keyword evidence="4" id="KW-1185">Reference proteome</keyword>
<comment type="caution">
    <text evidence="2">The sequence shown here is derived from an EMBL/GenBank/DDBJ whole genome shotgun (WGS) entry which is preliminary data.</text>
</comment>
<organism evidence="2">
    <name type="scientific">Hexamita inflata</name>
    <dbReference type="NCBI Taxonomy" id="28002"/>
    <lineage>
        <taxon>Eukaryota</taxon>
        <taxon>Metamonada</taxon>
        <taxon>Diplomonadida</taxon>
        <taxon>Hexamitidae</taxon>
        <taxon>Hexamitinae</taxon>
        <taxon>Hexamita</taxon>
    </lineage>
</organism>
<evidence type="ECO:0000256" key="1">
    <source>
        <dbReference type="SAM" id="Phobius"/>
    </source>
</evidence>
<feature type="transmembrane region" description="Helical" evidence="1">
    <location>
        <begin position="76"/>
        <end position="99"/>
    </location>
</feature>
<dbReference type="AlphaFoldDB" id="A0AA86Q3I7"/>